<feature type="transmembrane region" description="Helical" evidence="7">
    <location>
        <begin position="50"/>
        <end position="70"/>
    </location>
</feature>
<sequence length="158" mass="18212">MLFLYLSVTLLYILIIITLSTLFHELGHGFFAKIFGGKIITIELGFGRKIASFGIFQIRFIFFWKGLCLYNDLKVNNKMSRCFIHIGGVLFNFFLCIICIFLLQHTRHFSLYLNILLSINSAMVLFNLLPITIGHLNTDGKQLYATIRYGSSSFENKH</sequence>
<evidence type="ECO:0000256" key="7">
    <source>
        <dbReference type="SAM" id="Phobius"/>
    </source>
</evidence>
<evidence type="ECO:0000256" key="2">
    <source>
        <dbReference type="ARBA" id="ARBA00004141"/>
    </source>
</evidence>
<comment type="subcellular location">
    <subcellularLocation>
        <location evidence="2">Membrane</location>
        <topology evidence="2">Multi-pass membrane protein</topology>
    </subcellularLocation>
</comment>
<dbReference type="KEGG" id="cmah:C1I91_19815"/>
<evidence type="ECO:0000256" key="3">
    <source>
        <dbReference type="ARBA" id="ARBA00007931"/>
    </source>
</evidence>
<comment type="cofactor">
    <cofactor evidence="1">
        <name>Zn(2+)</name>
        <dbReference type="ChEBI" id="CHEBI:29105"/>
    </cofactor>
</comment>
<gene>
    <name evidence="9" type="ORF">C1I91_19815</name>
</gene>
<evidence type="ECO:0000256" key="5">
    <source>
        <dbReference type="ARBA" id="ARBA00022989"/>
    </source>
</evidence>
<dbReference type="Proteomes" id="UP000286268">
    <property type="component" value="Chromosome"/>
</dbReference>
<feature type="transmembrane region" description="Helical" evidence="7">
    <location>
        <begin position="82"/>
        <end position="103"/>
    </location>
</feature>
<evidence type="ECO:0000313" key="10">
    <source>
        <dbReference type="Proteomes" id="UP000286268"/>
    </source>
</evidence>
<keyword evidence="10" id="KW-1185">Reference proteome</keyword>
<keyword evidence="6 7" id="KW-0472">Membrane</keyword>
<feature type="domain" description="Peptidase M50" evidence="8">
    <location>
        <begin position="12"/>
        <end position="103"/>
    </location>
</feature>
<protein>
    <recommendedName>
        <fullName evidence="8">Peptidase M50 domain-containing protein</fullName>
    </recommendedName>
</protein>
<accession>A0A410DXC1</accession>
<keyword evidence="5 7" id="KW-1133">Transmembrane helix</keyword>
<dbReference type="RefSeq" id="WP_128214419.1">
    <property type="nucleotide sequence ID" value="NZ_CP025746.1"/>
</dbReference>
<dbReference type="InterPro" id="IPR008915">
    <property type="entry name" value="Peptidase_M50"/>
</dbReference>
<comment type="similarity">
    <text evidence="3">Belongs to the peptidase M50B family.</text>
</comment>
<dbReference type="EMBL" id="CP025746">
    <property type="protein sequence ID" value="QAA33695.1"/>
    <property type="molecule type" value="Genomic_DNA"/>
</dbReference>
<dbReference type="AlphaFoldDB" id="A0A410DXC1"/>
<evidence type="ECO:0000313" key="9">
    <source>
        <dbReference type="EMBL" id="QAA33695.1"/>
    </source>
</evidence>
<keyword evidence="4 7" id="KW-0812">Transmembrane</keyword>
<proteinExistence type="inferred from homology"/>
<evidence type="ECO:0000256" key="1">
    <source>
        <dbReference type="ARBA" id="ARBA00001947"/>
    </source>
</evidence>
<feature type="transmembrane region" description="Helical" evidence="7">
    <location>
        <begin position="5"/>
        <end position="23"/>
    </location>
</feature>
<organism evidence="9 10">
    <name type="scientific">Clostridium manihotivorum</name>
    <dbReference type="NCBI Taxonomy" id="2320868"/>
    <lineage>
        <taxon>Bacteria</taxon>
        <taxon>Bacillati</taxon>
        <taxon>Bacillota</taxon>
        <taxon>Clostridia</taxon>
        <taxon>Eubacteriales</taxon>
        <taxon>Clostridiaceae</taxon>
        <taxon>Clostridium</taxon>
    </lineage>
</organism>
<reference evidence="9 10" key="1">
    <citation type="submission" date="2018-01" db="EMBL/GenBank/DDBJ databases">
        <title>Genome Sequencing and Assembly of Anaerobacter polyendosporus strain CT4.</title>
        <authorList>
            <person name="Tachaapaikoon C."/>
            <person name="Sutheeworapong S."/>
            <person name="Jenjaroenpun P."/>
            <person name="Wongsurawat T."/>
            <person name="Nookeaw I."/>
            <person name="Cheawchanlertfa P."/>
            <person name="Kosugi A."/>
            <person name="Cheevadhanarak S."/>
            <person name="Ratanakhanokchai K."/>
        </authorList>
    </citation>
    <scope>NUCLEOTIDE SEQUENCE [LARGE SCALE GENOMIC DNA]</scope>
    <source>
        <strain evidence="9 10">CT4</strain>
    </source>
</reference>
<evidence type="ECO:0000256" key="4">
    <source>
        <dbReference type="ARBA" id="ARBA00022692"/>
    </source>
</evidence>
<evidence type="ECO:0000259" key="8">
    <source>
        <dbReference type="Pfam" id="PF02163"/>
    </source>
</evidence>
<evidence type="ECO:0000256" key="6">
    <source>
        <dbReference type="ARBA" id="ARBA00023136"/>
    </source>
</evidence>
<dbReference type="OrthoDB" id="849477at2"/>
<dbReference type="GO" id="GO:0016020">
    <property type="term" value="C:membrane"/>
    <property type="evidence" value="ECO:0007669"/>
    <property type="project" value="UniProtKB-SubCell"/>
</dbReference>
<name>A0A410DXC1_9CLOT</name>
<feature type="transmembrane region" description="Helical" evidence="7">
    <location>
        <begin position="109"/>
        <end position="129"/>
    </location>
</feature>
<dbReference type="Pfam" id="PF02163">
    <property type="entry name" value="Peptidase_M50"/>
    <property type="match status" value="1"/>
</dbReference>
<dbReference type="GO" id="GO:0006508">
    <property type="term" value="P:proteolysis"/>
    <property type="evidence" value="ECO:0007669"/>
    <property type="project" value="InterPro"/>
</dbReference>